<dbReference type="SUPFAM" id="SSF53098">
    <property type="entry name" value="Ribonuclease H-like"/>
    <property type="match status" value="1"/>
</dbReference>
<dbReference type="PANTHER" id="PTHR23272:SF190">
    <property type="entry name" value="ZINC FINGER, BED-TYPE-RELATED"/>
    <property type="match status" value="1"/>
</dbReference>
<reference evidence="1 2" key="1">
    <citation type="journal article" date="2017" name="Nat. Commun.">
        <title>Genome assembly with in vitro proximity ligation data and whole-genome triplication in lettuce.</title>
        <authorList>
            <person name="Reyes-Chin-Wo S."/>
            <person name="Wang Z."/>
            <person name="Yang X."/>
            <person name="Kozik A."/>
            <person name="Arikit S."/>
            <person name="Song C."/>
            <person name="Xia L."/>
            <person name="Froenicke L."/>
            <person name="Lavelle D.O."/>
            <person name="Truco M.J."/>
            <person name="Xia R."/>
            <person name="Zhu S."/>
            <person name="Xu C."/>
            <person name="Xu H."/>
            <person name="Xu X."/>
            <person name="Cox K."/>
            <person name="Korf I."/>
            <person name="Meyers B.C."/>
            <person name="Michelmore R.W."/>
        </authorList>
    </citation>
    <scope>NUCLEOTIDE SEQUENCE [LARGE SCALE GENOMIC DNA]</scope>
    <source>
        <strain evidence="2">cv. Salinas</strain>
        <tissue evidence="1">Seedlings</tissue>
    </source>
</reference>
<evidence type="ECO:0000313" key="1">
    <source>
        <dbReference type="EMBL" id="KAJ0204042.1"/>
    </source>
</evidence>
<comment type="caution">
    <text evidence="1">The sequence shown here is derived from an EMBL/GenBank/DDBJ whole genome shotgun (WGS) entry which is preliminary data.</text>
</comment>
<dbReference type="AlphaFoldDB" id="A0A9R1VG06"/>
<gene>
    <name evidence="1" type="ORF">LSAT_V11C500293830</name>
</gene>
<dbReference type="EMBL" id="NBSK02000005">
    <property type="protein sequence ID" value="KAJ0204042.1"/>
    <property type="molecule type" value="Genomic_DNA"/>
</dbReference>
<accession>A0A9R1VG06</accession>
<name>A0A9R1VG06_LACSA</name>
<evidence type="ECO:0000313" key="2">
    <source>
        <dbReference type="Proteomes" id="UP000235145"/>
    </source>
</evidence>
<sequence>MEDRSFARDVVTPVSEDFVTCRAMVSFLEKFKVKTELVSTTSKPLANRFFGEVCGIYKHIRDMIDKYEKSWGDFENLNDYMYFATILDPRMKT</sequence>
<keyword evidence="2" id="KW-1185">Reference proteome</keyword>
<dbReference type="InterPro" id="IPR012337">
    <property type="entry name" value="RNaseH-like_sf"/>
</dbReference>
<evidence type="ECO:0008006" key="3">
    <source>
        <dbReference type="Google" id="ProtNLM"/>
    </source>
</evidence>
<organism evidence="1 2">
    <name type="scientific">Lactuca sativa</name>
    <name type="common">Garden lettuce</name>
    <dbReference type="NCBI Taxonomy" id="4236"/>
    <lineage>
        <taxon>Eukaryota</taxon>
        <taxon>Viridiplantae</taxon>
        <taxon>Streptophyta</taxon>
        <taxon>Embryophyta</taxon>
        <taxon>Tracheophyta</taxon>
        <taxon>Spermatophyta</taxon>
        <taxon>Magnoliopsida</taxon>
        <taxon>eudicotyledons</taxon>
        <taxon>Gunneridae</taxon>
        <taxon>Pentapetalae</taxon>
        <taxon>asterids</taxon>
        <taxon>campanulids</taxon>
        <taxon>Asterales</taxon>
        <taxon>Asteraceae</taxon>
        <taxon>Cichorioideae</taxon>
        <taxon>Cichorieae</taxon>
        <taxon>Lactucinae</taxon>
        <taxon>Lactuca</taxon>
    </lineage>
</organism>
<proteinExistence type="predicted"/>
<protein>
    <recommendedName>
        <fullName evidence="3">hAT-like transposase RNase-H fold domain-containing protein</fullName>
    </recommendedName>
</protein>
<dbReference type="PANTHER" id="PTHR23272">
    <property type="entry name" value="BED FINGER-RELATED"/>
    <property type="match status" value="1"/>
</dbReference>
<dbReference type="Proteomes" id="UP000235145">
    <property type="component" value="Unassembled WGS sequence"/>
</dbReference>